<feature type="binding site" evidence="7">
    <location>
        <position position="182"/>
    </location>
    <ligand>
        <name>urate</name>
        <dbReference type="ChEBI" id="CHEBI:17775"/>
    </ligand>
</feature>
<comment type="function">
    <text evidence="5 8">Catalyzes the oxidation of uric acid to 5-hydroxyisourate, which is further processed to form (S)-allantoin.</text>
</comment>
<evidence type="ECO:0000256" key="2">
    <source>
        <dbReference type="ARBA" id="ARBA00009760"/>
    </source>
</evidence>
<dbReference type="AlphaFoldDB" id="A0A939PJP2"/>
<feature type="binding site" evidence="7">
    <location>
        <position position="57"/>
    </location>
    <ligand>
        <name>5-hydroxyisourate</name>
        <dbReference type="ChEBI" id="CHEBI:18072"/>
    </ligand>
</feature>
<dbReference type="Gene3D" id="3.10.270.10">
    <property type="entry name" value="Urate Oxidase"/>
    <property type="match status" value="1"/>
</dbReference>
<dbReference type="PANTHER" id="PTHR42874:SF1">
    <property type="entry name" value="URICASE"/>
    <property type="match status" value="1"/>
</dbReference>
<keyword evidence="3 5" id="KW-0659">Purine metabolism</keyword>
<feature type="binding site" evidence="7">
    <location>
        <position position="225"/>
    </location>
    <ligand>
        <name>5-hydroxyisourate</name>
        <dbReference type="ChEBI" id="CHEBI:18072"/>
    </ligand>
</feature>
<dbReference type="EMBL" id="JAGEOJ010000010">
    <property type="protein sequence ID" value="MBO2450424.1"/>
    <property type="molecule type" value="Genomic_DNA"/>
</dbReference>
<evidence type="ECO:0000256" key="3">
    <source>
        <dbReference type="ARBA" id="ARBA00022631"/>
    </source>
</evidence>
<evidence type="ECO:0000313" key="10">
    <source>
        <dbReference type="Proteomes" id="UP000669179"/>
    </source>
</evidence>
<dbReference type="EC" id="1.7.3.3" evidence="5 8"/>
<feature type="active site" description="Charge relay system" evidence="6">
    <location>
        <position position="57"/>
    </location>
</feature>
<feature type="binding site" evidence="7">
    <location>
        <position position="251"/>
    </location>
    <ligand>
        <name>urate</name>
        <dbReference type="ChEBI" id="CHEBI:17775"/>
    </ligand>
</feature>
<keyword evidence="4 5" id="KW-0560">Oxidoreductase</keyword>
<comment type="similarity">
    <text evidence="2 5 8">Belongs to the uricase family.</text>
</comment>
<dbReference type="RefSeq" id="WP_208258296.1">
    <property type="nucleotide sequence ID" value="NZ_JAGEOJ010000010.1"/>
</dbReference>
<evidence type="ECO:0000256" key="8">
    <source>
        <dbReference type="RuleBase" id="RU004455"/>
    </source>
</evidence>
<dbReference type="InterPro" id="IPR002042">
    <property type="entry name" value="Uricase"/>
</dbReference>
<dbReference type="GO" id="GO:0004846">
    <property type="term" value="F:urate oxidase activity"/>
    <property type="evidence" value="ECO:0007669"/>
    <property type="project" value="UniProtKB-EC"/>
</dbReference>
<feature type="binding site" evidence="7">
    <location>
        <position position="165"/>
    </location>
    <ligand>
        <name>5-hydroxyisourate</name>
        <dbReference type="ChEBI" id="CHEBI:18072"/>
    </ligand>
</feature>
<dbReference type="PIRSF" id="PIRSF000241">
    <property type="entry name" value="Urate_oxidase"/>
    <property type="match status" value="1"/>
</dbReference>
<dbReference type="NCBIfam" id="TIGR03383">
    <property type="entry name" value="urate_oxi"/>
    <property type="match status" value="1"/>
</dbReference>
<feature type="binding site" evidence="7">
    <location>
        <position position="57"/>
    </location>
    <ligand>
        <name>O2</name>
        <dbReference type="ChEBI" id="CHEBI:15379"/>
    </ligand>
</feature>
<evidence type="ECO:0000256" key="4">
    <source>
        <dbReference type="ARBA" id="ARBA00023002"/>
    </source>
</evidence>
<dbReference type="Proteomes" id="UP000669179">
    <property type="component" value="Unassembled WGS sequence"/>
</dbReference>
<sequence>MAIVLGPNRYGKAETRVVRVVRDGGTHHIKDINVSSALSGDMEDVHLTGDNGNVLPTDTQKNTAYAFAKKYGVDQIEDFALLLARHYVDSQAPIRHARVEIEEYFWDRIPVSDGPHLGLREEQYSFVRSGREVRTCVVHYDQDEGATIVSGLKNLVVLNSTGSEFHGYVEDEFTTLKPTNDRILATEVSAQWRHRGEHGSFGRSYNEARQSLLEAFAETHSLSLQQTLYQMGRRVLNTRKEVCEVRMVMPNKHHFLVDLEPFGMDNPNEVFFAADRPYGLIEGSVLTDDAPAAGFAWN</sequence>
<feature type="active site" description="Charge relay system" evidence="6">
    <location>
        <position position="12"/>
    </location>
</feature>
<dbReference type="Pfam" id="PF01014">
    <property type="entry name" value="Uricase"/>
    <property type="match status" value="2"/>
</dbReference>
<proteinExistence type="inferred from homology"/>
<evidence type="ECO:0000313" key="9">
    <source>
        <dbReference type="EMBL" id="MBO2450424.1"/>
    </source>
</evidence>
<gene>
    <name evidence="9" type="primary">pucL</name>
    <name evidence="9" type="ORF">J4573_25200</name>
</gene>
<comment type="catalytic activity">
    <reaction evidence="5 8">
        <text>urate + O2 + H2O = 5-hydroxyisourate + H2O2</text>
        <dbReference type="Rhea" id="RHEA:21368"/>
        <dbReference type="ChEBI" id="CHEBI:15377"/>
        <dbReference type="ChEBI" id="CHEBI:15379"/>
        <dbReference type="ChEBI" id="CHEBI:16240"/>
        <dbReference type="ChEBI" id="CHEBI:17775"/>
        <dbReference type="ChEBI" id="CHEBI:18072"/>
        <dbReference type="EC" id="1.7.3.3"/>
    </reaction>
</comment>
<comment type="pathway">
    <text evidence="1 5">Purine metabolism; urate degradation; (S)-allantoin from urate: step 1/3.</text>
</comment>
<feature type="binding site" evidence="7">
    <location>
        <position position="251"/>
    </location>
    <ligand>
        <name>5-hydroxyisourate</name>
        <dbReference type="ChEBI" id="CHEBI:18072"/>
    </ligand>
</feature>
<feature type="binding site" evidence="7">
    <location>
        <position position="182"/>
    </location>
    <ligand>
        <name>5-hydroxyisourate</name>
        <dbReference type="ChEBI" id="CHEBI:18072"/>
    </ligand>
</feature>
<feature type="binding site" evidence="7">
    <location>
        <position position="225"/>
    </location>
    <ligand>
        <name>urate</name>
        <dbReference type="ChEBI" id="CHEBI:17775"/>
    </ligand>
</feature>
<dbReference type="GO" id="GO:0006144">
    <property type="term" value="P:purine nucleobase metabolic process"/>
    <property type="evidence" value="ECO:0007669"/>
    <property type="project" value="UniProtKB-KW"/>
</dbReference>
<evidence type="ECO:0000256" key="5">
    <source>
        <dbReference type="PIRNR" id="PIRNR000241"/>
    </source>
</evidence>
<dbReference type="PRINTS" id="PR00093">
    <property type="entry name" value="URICASE"/>
</dbReference>
<feature type="binding site" evidence="7">
    <location>
        <position position="165"/>
    </location>
    <ligand>
        <name>urate</name>
        <dbReference type="ChEBI" id="CHEBI:17775"/>
    </ligand>
</feature>
<evidence type="ECO:0000256" key="7">
    <source>
        <dbReference type="PIRSR" id="PIRSR000241-2"/>
    </source>
</evidence>
<dbReference type="SUPFAM" id="SSF55620">
    <property type="entry name" value="Tetrahydrobiopterin biosynthesis enzymes-like"/>
    <property type="match status" value="2"/>
</dbReference>
<dbReference type="PANTHER" id="PTHR42874">
    <property type="entry name" value="URICASE"/>
    <property type="match status" value="1"/>
</dbReference>
<feature type="binding site" evidence="7">
    <location>
        <position position="58"/>
    </location>
    <ligand>
        <name>urate</name>
        <dbReference type="ChEBI" id="CHEBI:17775"/>
    </ligand>
</feature>
<organism evidence="9 10">
    <name type="scientific">Actinomadura barringtoniae</name>
    <dbReference type="NCBI Taxonomy" id="1427535"/>
    <lineage>
        <taxon>Bacteria</taxon>
        <taxon>Bacillati</taxon>
        <taxon>Actinomycetota</taxon>
        <taxon>Actinomycetes</taxon>
        <taxon>Streptosporangiales</taxon>
        <taxon>Thermomonosporaceae</taxon>
        <taxon>Actinomadura</taxon>
    </lineage>
</organism>
<feature type="binding site" evidence="7">
    <location>
        <position position="251"/>
    </location>
    <ligand>
        <name>O2</name>
        <dbReference type="ChEBI" id="CHEBI:15379"/>
    </ligand>
</feature>
<name>A0A939PJP2_9ACTN</name>
<evidence type="ECO:0000256" key="6">
    <source>
        <dbReference type="PIRSR" id="PIRSR000241-1"/>
    </source>
</evidence>
<evidence type="ECO:0000256" key="1">
    <source>
        <dbReference type="ARBA" id="ARBA00004831"/>
    </source>
</evidence>
<feature type="binding site" evidence="7">
    <location>
        <position position="57"/>
    </location>
    <ligand>
        <name>urate</name>
        <dbReference type="ChEBI" id="CHEBI:17775"/>
    </ligand>
</feature>
<comment type="caution">
    <text evidence="9">The sequence shown here is derived from an EMBL/GenBank/DDBJ whole genome shotgun (WGS) entry which is preliminary data.</text>
</comment>
<keyword evidence="10" id="KW-1185">Reference proteome</keyword>
<protein>
    <recommendedName>
        <fullName evidence="5 8">Uricase</fullName>
        <ecNumber evidence="5 8">1.7.3.3</ecNumber>
    </recommendedName>
    <alternativeName>
        <fullName evidence="5">Urate oxidase</fullName>
    </alternativeName>
</protein>
<accession>A0A939PJP2</accession>
<feature type="active site" description="Charge relay system" evidence="6">
    <location>
        <position position="253"/>
    </location>
</feature>
<reference evidence="9" key="1">
    <citation type="submission" date="2021-03" db="EMBL/GenBank/DDBJ databases">
        <authorList>
            <person name="Kanchanasin P."/>
            <person name="Saeng-In P."/>
            <person name="Phongsopitanun W."/>
            <person name="Yuki M."/>
            <person name="Kudo T."/>
            <person name="Ohkuma M."/>
            <person name="Tanasupawat S."/>
        </authorList>
    </citation>
    <scope>NUCLEOTIDE SEQUENCE</scope>
    <source>
        <strain evidence="9">GKU 128</strain>
    </source>
</reference>